<accession>H5WYK5</accession>
<dbReference type="AlphaFoldDB" id="H5WYK5"/>
<proteinExistence type="predicted"/>
<dbReference type="EMBL" id="CM001439">
    <property type="protein sequence ID" value="EHR50670.1"/>
    <property type="molecule type" value="Genomic_DNA"/>
</dbReference>
<evidence type="ECO:0000256" key="1">
    <source>
        <dbReference type="SAM" id="MobiDB-lite"/>
    </source>
</evidence>
<dbReference type="HOGENOM" id="CLU_2571802_0_0_11"/>
<protein>
    <submittedName>
        <fullName evidence="2">Uncharacterized protein</fullName>
    </submittedName>
</protein>
<gene>
    <name evidence="2" type="ORF">SacmaDRAFT_2424</name>
</gene>
<dbReference type="STRING" id="882083.SacmaDRAFT_2424"/>
<reference evidence="2 3" key="1">
    <citation type="journal article" date="2012" name="Stand. Genomic Sci.">
        <title>Genome sequence of the ocean sediment bacterium Saccharomonospora marina type strain (XMU15(T)).</title>
        <authorList>
            <person name="Klenk H.P."/>
            <person name="Lu M."/>
            <person name="Lucas S."/>
            <person name="Lapidus A."/>
            <person name="Copeland A."/>
            <person name="Pitluck S."/>
            <person name="Goodwin L.A."/>
            <person name="Han C."/>
            <person name="Tapia R."/>
            <person name="Brambilla E.M."/>
            <person name="Potter G."/>
            <person name="Land M."/>
            <person name="Ivanova N."/>
            <person name="Rohde M."/>
            <person name="Goker M."/>
            <person name="Detter J.C."/>
            <person name="Li W.J."/>
            <person name="Kyrpides N.C."/>
            <person name="Woyke T."/>
        </authorList>
    </citation>
    <scope>NUCLEOTIDE SEQUENCE [LARGE SCALE GENOMIC DNA]</scope>
    <source>
        <strain evidence="2 3">XMU15</strain>
    </source>
</reference>
<evidence type="ECO:0000313" key="3">
    <source>
        <dbReference type="Proteomes" id="UP000004926"/>
    </source>
</evidence>
<name>H5WYK5_9PSEU</name>
<feature type="region of interest" description="Disordered" evidence="1">
    <location>
        <begin position="22"/>
        <end position="55"/>
    </location>
</feature>
<evidence type="ECO:0000313" key="2">
    <source>
        <dbReference type="EMBL" id="EHR50670.1"/>
    </source>
</evidence>
<dbReference type="Proteomes" id="UP000004926">
    <property type="component" value="Chromosome"/>
</dbReference>
<feature type="compositionally biased region" description="Low complexity" evidence="1">
    <location>
        <begin position="26"/>
        <end position="51"/>
    </location>
</feature>
<keyword evidence="3" id="KW-1185">Reference proteome</keyword>
<organism evidence="2 3">
    <name type="scientific">Saccharomonospora marina XMU15</name>
    <dbReference type="NCBI Taxonomy" id="882083"/>
    <lineage>
        <taxon>Bacteria</taxon>
        <taxon>Bacillati</taxon>
        <taxon>Actinomycetota</taxon>
        <taxon>Actinomycetes</taxon>
        <taxon>Pseudonocardiales</taxon>
        <taxon>Pseudonocardiaceae</taxon>
        <taxon>Saccharomonospora</taxon>
    </lineage>
</organism>
<sequence>MLPFGDPATEYHAEIVVCQEREGRPASTLTRGSRRSAAATSPARPPATSRTFPGTEVLVIDQWQPATVAAENPRPMTCPIG</sequence>